<organism evidence="1 2">
    <name type="scientific">Portunus trituberculatus</name>
    <name type="common">Swimming crab</name>
    <name type="synonym">Neptunus trituberculatus</name>
    <dbReference type="NCBI Taxonomy" id="210409"/>
    <lineage>
        <taxon>Eukaryota</taxon>
        <taxon>Metazoa</taxon>
        <taxon>Ecdysozoa</taxon>
        <taxon>Arthropoda</taxon>
        <taxon>Crustacea</taxon>
        <taxon>Multicrustacea</taxon>
        <taxon>Malacostraca</taxon>
        <taxon>Eumalacostraca</taxon>
        <taxon>Eucarida</taxon>
        <taxon>Decapoda</taxon>
        <taxon>Pleocyemata</taxon>
        <taxon>Brachyura</taxon>
        <taxon>Eubrachyura</taxon>
        <taxon>Portunoidea</taxon>
        <taxon>Portunidae</taxon>
        <taxon>Portuninae</taxon>
        <taxon>Portunus</taxon>
    </lineage>
</organism>
<gene>
    <name evidence="1" type="ORF">E2C01_000836</name>
</gene>
<name>A0A5B7CFP4_PORTR</name>
<reference evidence="1 2" key="1">
    <citation type="submission" date="2019-05" db="EMBL/GenBank/DDBJ databases">
        <title>Another draft genome of Portunus trituberculatus and its Hox gene families provides insights of decapod evolution.</title>
        <authorList>
            <person name="Jeong J.-H."/>
            <person name="Song I."/>
            <person name="Kim S."/>
            <person name="Choi T."/>
            <person name="Kim D."/>
            <person name="Ryu S."/>
            <person name="Kim W."/>
        </authorList>
    </citation>
    <scope>NUCLEOTIDE SEQUENCE [LARGE SCALE GENOMIC DNA]</scope>
    <source>
        <tissue evidence="1">Muscle</tissue>
    </source>
</reference>
<keyword evidence="2" id="KW-1185">Reference proteome</keyword>
<evidence type="ECO:0000313" key="2">
    <source>
        <dbReference type="Proteomes" id="UP000324222"/>
    </source>
</evidence>
<evidence type="ECO:0000313" key="1">
    <source>
        <dbReference type="EMBL" id="MPC08257.1"/>
    </source>
</evidence>
<accession>A0A5B7CFP4</accession>
<dbReference type="EMBL" id="VSRR010000023">
    <property type="protein sequence ID" value="MPC08257.1"/>
    <property type="molecule type" value="Genomic_DNA"/>
</dbReference>
<protein>
    <submittedName>
        <fullName evidence="1">Uncharacterized protein</fullName>
    </submittedName>
</protein>
<dbReference type="AlphaFoldDB" id="A0A5B7CFP4"/>
<proteinExistence type="predicted"/>
<dbReference type="Proteomes" id="UP000324222">
    <property type="component" value="Unassembled WGS sequence"/>
</dbReference>
<comment type="caution">
    <text evidence="1">The sequence shown here is derived from an EMBL/GenBank/DDBJ whole genome shotgun (WGS) entry which is preliminary data.</text>
</comment>
<sequence>MTQQPRPSLIKTNQNTTMLLIAQPVLRAAIALTLPVIEEKETREELKDNFGITDGCHEPKLLTWLYGHFTHMSVRPQVESVLPHRGVSSPTLRSQFAYTQESVRPQSGVSSPTIRSQFAHTQETGVPWERSHLDTVESQLNCVINEWNIL</sequence>